<dbReference type="RefSeq" id="WP_089661331.1">
    <property type="nucleotide sequence ID" value="NZ_LT629745.1"/>
</dbReference>
<dbReference type="Proteomes" id="UP000198858">
    <property type="component" value="Chromosome I"/>
</dbReference>
<dbReference type="EMBL" id="LT629745">
    <property type="protein sequence ID" value="SDR72447.1"/>
    <property type="molecule type" value="Genomic_DNA"/>
</dbReference>
<name>A0A1H1LDE7_9FLAO</name>
<proteinExistence type="predicted"/>
<evidence type="ECO:0000313" key="2">
    <source>
        <dbReference type="Proteomes" id="UP000198858"/>
    </source>
</evidence>
<accession>A0A1H1LDE7</accession>
<dbReference type="STRING" id="1250231.SAMN04488552_0719"/>
<gene>
    <name evidence="1" type="ORF">SAMN04488552_0719</name>
</gene>
<protein>
    <submittedName>
        <fullName evidence="1">Uncharacterized protein</fullName>
    </submittedName>
</protein>
<dbReference type="AlphaFoldDB" id="A0A1H1LDE7"/>
<keyword evidence="2" id="KW-1185">Reference proteome</keyword>
<reference evidence="1 2" key="1">
    <citation type="submission" date="2016-10" db="EMBL/GenBank/DDBJ databases">
        <authorList>
            <person name="Varghese N."/>
            <person name="Submissions S."/>
        </authorList>
    </citation>
    <scope>NUCLEOTIDE SEQUENCE [LARGE SCALE GENOMIC DNA]</scope>
    <source>
        <strain evidence="1 2">Mar_2010_102</strain>
    </source>
</reference>
<evidence type="ECO:0000313" key="1">
    <source>
        <dbReference type="EMBL" id="SDR72447.1"/>
    </source>
</evidence>
<organism evidence="1 2">
    <name type="scientific">Christiangramia echinicola</name>
    <dbReference type="NCBI Taxonomy" id="279359"/>
    <lineage>
        <taxon>Bacteria</taxon>
        <taxon>Pseudomonadati</taxon>
        <taxon>Bacteroidota</taxon>
        <taxon>Flavobacteriia</taxon>
        <taxon>Flavobacteriales</taxon>
        <taxon>Flavobacteriaceae</taxon>
        <taxon>Christiangramia</taxon>
    </lineage>
</organism>
<sequence>MKSYVSIVLLMLFVYSNGFSMDKSLNKESERKISESIVEDQSLSEQFEGLEDVNLGEITEIINSDYSCTRSIKVYVPTTAGLIGFGLSITADTCEEANSGLADAVRGFVNEVM</sequence>